<evidence type="ECO:0000313" key="5">
    <source>
        <dbReference type="Proteomes" id="UP001237595"/>
    </source>
</evidence>
<reference evidence="4 5" key="1">
    <citation type="submission" date="2023-04" db="EMBL/GenBank/DDBJ databases">
        <title>Draft genome sequence of Saccharopolyspora sp. TS4A08 isolated from sweet potato rhizospheric soil.</title>
        <authorList>
            <person name="Suksaard P."/>
            <person name="Duangmal K."/>
        </authorList>
    </citation>
    <scope>NUCLEOTIDE SEQUENCE [LARGE SCALE GENOMIC DNA]</scope>
    <source>
        <strain evidence="4 5">TS4A08</strain>
    </source>
</reference>
<dbReference type="Proteomes" id="UP001237595">
    <property type="component" value="Unassembled WGS sequence"/>
</dbReference>
<dbReference type="CDD" id="cd04301">
    <property type="entry name" value="NAT_SF"/>
    <property type="match status" value="1"/>
</dbReference>
<dbReference type="SUPFAM" id="SSF55729">
    <property type="entry name" value="Acyl-CoA N-acyltransferases (Nat)"/>
    <property type="match status" value="1"/>
</dbReference>
<keyword evidence="2" id="KW-0012">Acyltransferase</keyword>
<name>A0ABT6PT09_9PSEU</name>
<proteinExistence type="predicted"/>
<sequence length="171" mass="18877">MTYLYRLATRADLPAIVGIYNSVIPDRSATCDLDPVTVESREDWFAKSDPQRYPVWVGHEPPNPDVVTGYVSLEPFLNGRPGYDVTADLALYLHADHRGSGQGACLLRHAIAQAPELGFRNIATTIFASNQRSLRLFRAHGFQEWGRLPAVADLDGRSEDVVFVGLPLAQA</sequence>
<evidence type="ECO:0000256" key="2">
    <source>
        <dbReference type="ARBA" id="ARBA00023315"/>
    </source>
</evidence>
<feature type="domain" description="N-acetyltransferase" evidence="3">
    <location>
        <begin position="3"/>
        <end position="169"/>
    </location>
</feature>
<dbReference type="PANTHER" id="PTHR43072">
    <property type="entry name" value="N-ACETYLTRANSFERASE"/>
    <property type="match status" value="1"/>
</dbReference>
<organism evidence="4 5">
    <name type="scientific">Saccharopolyspora ipomoeae</name>
    <dbReference type="NCBI Taxonomy" id="3042027"/>
    <lineage>
        <taxon>Bacteria</taxon>
        <taxon>Bacillati</taxon>
        <taxon>Actinomycetota</taxon>
        <taxon>Actinomycetes</taxon>
        <taxon>Pseudonocardiales</taxon>
        <taxon>Pseudonocardiaceae</taxon>
        <taxon>Saccharopolyspora</taxon>
    </lineage>
</organism>
<evidence type="ECO:0000259" key="3">
    <source>
        <dbReference type="PROSITE" id="PS51186"/>
    </source>
</evidence>
<keyword evidence="5" id="KW-1185">Reference proteome</keyword>
<accession>A0ABT6PT09</accession>
<dbReference type="PANTHER" id="PTHR43072:SF23">
    <property type="entry name" value="UPF0039 PROTEIN C11D3.02C"/>
    <property type="match status" value="1"/>
</dbReference>
<dbReference type="Pfam" id="PF00583">
    <property type="entry name" value="Acetyltransf_1"/>
    <property type="match status" value="1"/>
</dbReference>
<comment type="caution">
    <text evidence="4">The sequence shown here is derived from an EMBL/GenBank/DDBJ whole genome shotgun (WGS) entry which is preliminary data.</text>
</comment>
<dbReference type="InterPro" id="IPR016181">
    <property type="entry name" value="Acyl_CoA_acyltransferase"/>
</dbReference>
<keyword evidence="1" id="KW-0808">Transferase</keyword>
<protein>
    <submittedName>
        <fullName evidence="4">N-acetyltransferase family protein</fullName>
    </submittedName>
</protein>
<gene>
    <name evidence="4" type="ORF">QFW96_20985</name>
</gene>
<dbReference type="Gene3D" id="3.40.630.30">
    <property type="match status" value="1"/>
</dbReference>
<evidence type="ECO:0000313" key="4">
    <source>
        <dbReference type="EMBL" id="MDI2031119.1"/>
    </source>
</evidence>
<dbReference type="RefSeq" id="WP_281457404.1">
    <property type="nucleotide sequence ID" value="NZ_JASAOF010000015.1"/>
</dbReference>
<evidence type="ECO:0000256" key="1">
    <source>
        <dbReference type="ARBA" id="ARBA00022679"/>
    </source>
</evidence>
<dbReference type="InterPro" id="IPR000182">
    <property type="entry name" value="GNAT_dom"/>
</dbReference>
<dbReference type="PROSITE" id="PS51186">
    <property type="entry name" value="GNAT"/>
    <property type="match status" value="1"/>
</dbReference>
<dbReference type="EMBL" id="JASAOF010000015">
    <property type="protein sequence ID" value="MDI2031119.1"/>
    <property type="molecule type" value="Genomic_DNA"/>
</dbReference>